<evidence type="ECO:0000313" key="1">
    <source>
        <dbReference type="EMBL" id="TGL66406.1"/>
    </source>
</evidence>
<dbReference type="AlphaFoldDB" id="A0A4Z1A2A7"/>
<evidence type="ECO:0008006" key="3">
    <source>
        <dbReference type="Google" id="ProtNLM"/>
    </source>
</evidence>
<accession>A0A4Z1A2A7</accession>
<protein>
    <recommendedName>
        <fullName evidence="3">Lamin tail domain-containing protein</fullName>
    </recommendedName>
</protein>
<proteinExistence type="predicted"/>
<dbReference type="NCBIfam" id="NF047473">
    <property type="entry name" value="lipo_LIC11755"/>
    <property type="match status" value="1"/>
</dbReference>
<name>A0A4Z1A2A7_9LEPT</name>
<reference evidence="1" key="1">
    <citation type="journal article" date="2019" name="PLoS Negl. Trop. Dis.">
        <title>Revisiting the worldwide diversity of Leptospira species in the environment.</title>
        <authorList>
            <person name="Vincent A.T."/>
            <person name="Schiettekatte O."/>
            <person name="Bourhy P."/>
            <person name="Veyrier F.J."/>
            <person name="Picardeau M."/>
        </authorList>
    </citation>
    <scope>NUCLEOTIDE SEQUENCE [LARGE SCALE GENOMIC DNA]</scope>
    <source>
        <strain evidence="1">201702451</strain>
    </source>
</reference>
<evidence type="ECO:0000313" key="2">
    <source>
        <dbReference type="Proteomes" id="UP000297567"/>
    </source>
</evidence>
<dbReference type="EMBL" id="RQGH01000024">
    <property type="protein sequence ID" value="TGL66406.1"/>
    <property type="molecule type" value="Genomic_DNA"/>
</dbReference>
<keyword evidence="2" id="KW-1185">Reference proteome</keyword>
<comment type="caution">
    <text evidence="1">The sequence shown here is derived from an EMBL/GenBank/DDBJ whole genome shotgun (WGS) entry which is preliminary data.</text>
</comment>
<dbReference type="PROSITE" id="PS51257">
    <property type="entry name" value="PROKAR_LIPOPROTEIN"/>
    <property type="match status" value="1"/>
</dbReference>
<gene>
    <name evidence="1" type="ORF">EHQ62_09490</name>
</gene>
<sequence length="941" mass="108646">MKRIVWIFVFLFFSCHSDGKSPFYFPSEDVGESPQIQFFYGSLGFPHEVKNSQSILSYESGVLCLFSLPLKLYKLELGSKFQICLRMDEKSFFRWKEGFSYLEKLEGEYPHFFESGKDWKVRLTEFGKWKAEASKTNPSLEWKQQIWSNGMVSYQVFAVPHPIFLQKSKTECEVVFRSNLLSLSENKSPAIVLTLPCPDTDSILESIQNQNEIWLSECTPNSPIVSEVFRHSESSYLRYLEWENPSDSILCPKAESIEWEEAGELSRFQSDEFLKRSRLVLPHGILLLSDEGKLQGIPIPKSFLLSLGTNSSILFGDSSFHDSPFSFRQGDEFFSHQTRFTSCRDQWKYWKTKEDFCGNPGIPNEQSYDESMFSTPSCSLEGIHFTEFYPGNQADSQYPFPAFFEFQNRGPRCDLSSLNWRLNGSLYPFVAKETILEKDALFLFVRKPWTGWGNLEREKPFFLPMVILQIPSFQLESRITKETKLFEFPTKEFHLIRSGEKNLHSIYRNQFEFPHPKQGSNQTLHSLGFYMSPGTHEDVVVPKVGGQLLELAINQYPFFDFGFHSHEEGIFSFQTNANDQLLFWKPKDTEIVSFAVSPNLCFGEKITHLPDGFFSSSFQSLQYKDKDKVETVLLHWEENSLNLISNFGIHSLHPEDSPIFFSSSYAPSNTCSGFYRTPGKDKHRSLEIRKSEQEGKYDTNFAIDQNTNVNWGNGRGVSNLRVTNVNPKFFQIDFGSFVTVEPSEQIYSFIENPKLIRPTGFLERKGPVQIEAIYPNPYDSQNEWVYVCNRSNQAEDLLFYSIEDETSSDPLVPYQTRFPDQLPKGKQGNGFVTNHSLLLPEHCAWIVDPDGKDWYLPIFHRDRDLLLTVKTTQTIGNGISSGESIQLRKEKNGIFYLVSSFGHRESVKPFRKTVLTGEYLWLKQNTNGTSADDFETFREEN</sequence>
<dbReference type="Proteomes" id="UP000297567">
    <property type="component" value="Unassembled WGS sequence"/>
</dbReference>
<dbReference type="RefSeq" id="WP_135642236.1">
    <property type="nucleotide sequence ID" value="NZ_RQGH01000024.1"/>
</dbReference>
<organism evidence="1 2">
    <name type="scientific">Leptospira jelokensis</name>
    <dbReference type="NCBI Taxonomy" id="2484931"/>
    <lineage>
        <taxon>Bacteria</taxon>
        <taxon>Pseudomonadati</taxon>
        <taxon>Spirochaetota</taxon>
        <taxon>Spirochaetia</taxon>
        <taxon>Leptospirales</taxon>
        <taxon>Leptospiraceae</taxon>
        <taxon>Leptospira</taxon>
    </lineage>
</organism>